<feature type="chain" id="PRO_5045669766" evidence="2">
    <location>
        <begin position="23"/>
        <end position="108"/>
    </location>
</feature>
<evidence type="ECO:0000256" key="1">
    <source>
        <dbReference type="SAM" id="MobiDB-lite"/>
    </source>
</evidence>
<evidence type="ECO:0000256" key="2">
    <source>
        <dbReference type="SAM" id="SignalP"/>
    </source>
</evidence>
<evidence type="ECO:0000313" key="4">
    <source>
        <dbReference type="Proteomes" id="UP001156905"/>
    </source>
</evidence>
<name>A0ABQ6BE00_9BRAD</name>
<keyword evidence="4" id="KW-1185">Reference proteome</keyword>
<protein>
    <submittedName>
        <fullName evidence="3">Uncharacterized protein</fullName>
    </submittedName>
</protein>
<feature type="signal peptide" evidence="2">
    <location>
        <begin position="1"/>
        <end position="22"/>
    </location>
</feature>
<organism evidence="3 4">
    <name type="scientific">Bradyrhizobium iriomotense</name>
    <dbReference type="NCBI Taxonomy" id="441950"/>
    <lineage>
        <taxon>Bacteria</taxon>
        <taxon>Pseudomonadati</taxon>
        <taxon>Pseudomonadota</taxon>
        <taxon>Alphaproteobacteria</taxon>
        <taxon>Hyphomicrobiales</taxon>
        <taxon>Nitrobacteraceae</taxon>
        <taxon>Bradyrhizobium</taxon>
    </lineage>
</organism>
<feature type="region of interest" description="Disordered" evidence="1">
    <location>
        <begin position="62"/>
        <end position="108"/>
    </location>
</feature>
<reference evidence="4" key="1">
    <citation type="journal article" date="2019" name="Int. J. Syst. Evol. Microbiol.">
        <title>The Global Catalogue of Microorganisms (GCM) 10K type strain sequencing project: providing services to taxonomists for standard genome sequencing and annotation.</title>
        <authorList>
            <consortium name="The Broad Institute Genomics Platform"/>
            <consortium name="The Broad Institute Genome Sequencing Center for Infectious Disease"/>
            <person name="Wu L."/>
            <person name="Ma J."/>
        </authorList>
    </citation>
    <scope>NUCLEOTIDE SEQUENCE [LARGE SCALE GENOMIC DNA]</scope>
    <source>
        <strain evidence="4">NBRC 102520</strain>
    </source>
</reference>
<feature type="compositionally biased region" description="Polar residues" evidence="1">
    <location>
        <begin position="69"/>
        <end position="86"/>
    </location>
</feature>
<evidence type="ECO:0000313" key="3">
    <source>
        <dbReference type="EMBL" id="GLR91950.1"/>
    </source>
</evidence>
<keyword evidence="2" id="KW-0732">Signal</keyword>
<comment type="caution">
    <text evidence="3">The sequence shown here is derived from an EMBL/GenBank/DDBJ whole genome shotgun (WGS) entry which is preliminary data.</text>
</comment>
<accession>A0ABQ6BE00</accession>
<feature type="compositionally biased region" description="Gly residues" evidence="1">
    <location>
        <begin position="88"/>
        <end position="108"/>
    </location>
</feature>
<proteinExistence type="predicted"/>
<dbReference type="Proteomes" id="UP001156905">
    <property type="component" value="Unassembled WGS sequence"/>
</dbReference>
<gene>
    <name evidence="3" type="ORF">GCM10007857_86680</name>
</gene>
<sequence>MFTKSRLTAIALISFAATTAMATTNANAFTQRVSTCDVFFLAGCGEVLVPITTPVERRVVRLPTPPRDTSPTYMKQTDPRYTSAMNNAGGGGGGGGGGGSGGGGGGGS</sequence>
<dbReference type="EMBL" id="BSOW01000059">
    <property type="protein sequence ID" value="GLR91950.1"/>
    <property type="molecule type" value="Genomic_DNA"/>
</dbReference>
<dbReference type="RefSeq" id="WP_284275768.1">
    <property type="nucleotide sequence ID" value="NZ_BSOW01000059.1"/>
</dbReference>